<protein>
    <submittedName>
        <fullName evidence="2">Uncharacterized protein</fullName>
    </submittedName>
</protein>
<proteinExistence type="predicted"/>
<dbReference type="AlphaFoldDB" id="A0AAP0HFV3"/>
<keyword evidence="3" id="KW-1185">Reference proteome</keyword>
<organism evidence="2 3">
    <name type="scientific">Stephania japonica</name>
    <dbReference type="NCBI Taxonomy" id="461633"/>
    <lineage>
        <taxon>Eukaryota</taxon>
        <taxon>Viridiplantae</taxon>
        <taxon>Streptophyta</taxon>
        <taxon>Embryophyta</taxon>
        <taxon>Tracheophyta</taxon>
        <taxon>Spermatophyta</taxon>
        <taxon>Magnoliopsida</taxon>
        <taxon>Ranunculales</taxon>
        <taxon>Menispermaceae</taxon>
        <taxon>Menispermoideae</taxon>
        <taxon>Cissampelideae</taxon>
        <taxon>Stephania</taxon>
    </lineage>
</organism>
<reference evidence="2 3" key="1">
    <citation type="submission" date="2024-01" db="EMBL/GenBank/DDBJ databases">
        <title>Genome assemblies of Stephania.</title>
        <authorList>
            <person name="Yang L."/>
        </authorList>
    </citation>
    <scope>NUCLEOTIDE SEQUENCE [LARGE SCALE GENOMIC DNA]</scope>
    <source>
        <strain evidence="2">QJT</strain>
        <tissue evidence="2">Leaf</tissue>
    </source>
</reference>
<evidence type="ECO:0000313" key="3">
    <source>
        <dbReference type="Proteomes" id="UP001417504"/>
    </source>
</evidence>
<name>A0AAP0HFV3_9MAGN</name>
<gene>
    <name evidence="2" type="ORF">Sjap_025685</name>
</gene>
<evidence type="ECO:0000256" key="1">
    <source>
        <dbReference type="SAM" id="MobiDB-lite"/>
    </source>
</evidence>
<evidence type="ECO:0000313" key="2">
    <source>
        <dbReference type="EMBL" id="KAK9085274.1"/>
    </source>
</evidence>
<comment type="caution">
    <text evidence="2">The sequence shown here is derived from an EMBL/GenBank/DDBJ whole genome shotgun (WGS) entry which is preliminary data.</text>
</comment>
<accession>A0AAP0HFV3</accession>
<feature type="compositionally biased region" description="Basic and acidic residues" evidence="1">
    <location>
        <begin position="51"/>
        <end position="65"/>
    </location>
</feature>
<dbReference type="EMBL" id="JBBNAE010000011">
    <property type="protein sequence ID" value="KAK9085274.1"/>
    <property type="molecule type" value="Genomic_DNA"/>
</dbReference>
<dbReference type="Proteomes" id="UP001417504">
    <property type="component" value="Unassembled WGS sequence"/>
</dbReference>
<feature type="region of interest" description="Disordered" evidence="1">
    <location>
        <begin position="37"/>
        <end position="65"/>
    </location>
</feature>
<sequence length="103" mass="11775">MDMHPIMTSIYLFINVYAHKSICLSCVDRSHFAMEKPLLGGGSSSSSSSRTFERPIRERDASKPYKRRSDAITYGDRYQKAAALVDLVRVSSLFFVFLLWMQS</sequence>